<accession>A0ABR3DQ31</accession>
<evidence type="ECO:0000313" key="1">
    <source>
        <dbReference type="EMBL" id="KAL0474764.1"/>
    </source>
</evidence>
<name>A0ABR3DQ31_NEUIN</name>
<dbReference type="Proteomes" id="UP001451303">
    <property type="component" value="Unassembled WGS sequence"/>
</dbReference>
<evidence type="ECO:0000313" key="2">
    <source>
        <dbReference type="Proteomes" id="UP001451303"/>
    </source>
</evidence>
<protein>
    <submittedName>
        <fullName evidence="1">Uncharacterized protein</fullName>
    </submittedName>
</protein>
<comment type="caution">
    <text evidence="1">The sequence shown here is derived from an EMBL/GenBank/DDBJ whole genome shotgun (WGS) entry which is preliminary data.</text>
</comment>
<proteinExistence type="predicted"/>
<reference evidence="1 2" key="1">
    <citation type="submission" date="2023-09" db="EMBL/GenBank/DDBJ databases">
        <title>Multi-omics analysis of a traditional fermented food reveals byproduct-associated fungal strains for waste-to-food upcycling.</title>
        <authorList>
            <consortium name="Lawrence Berkeley National Laboratory"/>
            <person name="Rekdal V.M."/>
            <person name="Villalobos-Escobedo J.M."/>
            <person name="Rodriguez-Valeron N."/>
            <person name="Garcia M.O."/>
            <person name="Vasquez D.P."/>
            <person name="Damayanti I."/>
            <person name="Sorensen P.M."/>
            <person name="Baidoo E.E."/>
            <person name="De Carvalho A.C."/>
            <person name="Riley R."/>
            <person name="Lipzen A."/>
            <person name="He G."/>
            <person name="Yan M."/>
            <person name="Haridas S."/>
            <person name="Daum C."/>
            <person name="Yoshinaga Y."/>
            <person name="Ng V."/>
            <person name="Grigoriev I.V."/>
            <person name="Munk R."/>
            <person name="Nuraida L."/>
            <person name="Wijaya C.H."/>
            <person name="Morales P.-C."/>
            <person name="Keasling J.D."/>
        </authorList>
    </citation>
    <scope>NUCLEOTIDE SEQUENCE [LARGE SCALE GENOMIC DNA]</scope>
    <source>
        <strain evidence="1 2">FGSC 2613</strain>
    </source>
</reference>
<sequence length="64" mass="6780">MQTLGLRLLRCRASMAVKSPDGHRMTPVILPRSVVSDKGMTCEAVGALASPWQCAARGAGARQN</sequence>
<organism evidence="1 2">
    <name type="scientific">Neurospora intermedia</name>
    <dbReference type="NCBI Taxonomy" id="5142"/>
    <lineage>
        <taxon>Eukaryota</taxon>
        <taxon>Fungi</taxon>
        <taxon>Dikarya</taxon>
        <taxon>Ascomycota</taxon>
        <taxon>Pezizomycotina</taxon>
        <taxon>Sordariomycetes</taxon>
        <taxon>Sordariomycetidae</taxon>
        <taxon>Sordariales</taxon>
        <taxon>Sordariaceae</taxon>
        <taxon>Neurospora</taxon>
    </lineage>
</organism>
<gene>
    <name evidence="1" type="ORF">QR685DRAFT_430856</name>
</gene>
<dbReference type="EMBL" id="JAVLET010000001">
    <property type="protein sequence ID" value="KAL0474764.1"/>
    <property type="molecule type" value="Genomic_DNA"/>
</dbReference>
<keyword evidence="2" id="KW-1185">Reference proteome</keyword>